<protein>
    <submittedName>
        <fullName evidence="9">ABC transporter, inner membrane subunit</fullName>
    </submittedName>
</protein>
<dbReference type="GO" id="GO:0055085">
    <property type="term" value="P:transmembrane transport"/>
    <property type="evidence" value="ECO:0007669"/>
    <property type="project" value="InterPro"/>
</dbReference>
<dbReference type="PROSITE" id="PS50928">
    <property type="entry name" value="ABC_TM1"/>
    <property type="match status" value="1"/>
</dbReference>
<feature type="transmembrane region" description="Helical" evidence="7">
    <location>
        <begin position="161"/>
        <end position="178"/>
    </location>
</feature>
<accession>Q2IGQ3</accession>
<evidence type="ECO:0000256" key="6">
    <source>
        <dbReference type="ARBA" id="ARBA00023136"/>
    </source>
</evidence>
<dbReference type="KEGG" id="ade:Adeh_3998"/>
<sequence length="253" mass="26185">MHERLRAAVFLLGALLIWELAARFGPWPHALLPGPFAVAARLAALAADGRLGAGVARSLVRLAQGYGLSVALGVPLGVALARSPLVRSVLRPATIGLQALPSVCWLPLAALWFGLSEAAIVFVVLAGSLLAVAIATEDAVSGVDPGLLRAAGTLGIRGARFHLGVLLPSALPGILTGLKLGWSFAWRALMAGELLFPAGGLGQLLNAGRARADPAQLLGVIAVIVALGVLVDQVLFRLLEVRVRRRWGLATAT</sequence>
<comment type="subcellular location">
    <subcellularLocation>
        <location evidence="1 7">Cell membrane</location>
        <topology evidence="1 7">Multi-pass membrane protein</topology>
    </subcellularLocation>
</comment>
<organism evidence="9 10">
    <name type="scientific">Anaeromyxobacter dehalogenans (strain 2CP-C)</name>
    <dbReference type="NCBI Taxonomy" id="290397"/>
    <lineage>
        <taxon>Bacteria</taxon>
        <taxon>Pseudomonadati</taxon>
        <taxon>Myxococcota</taxon>
        <taxon>Myxococcia</taxon>
        <taxon>Myxococcales</taxon>
        <taxon>Cystobacterineae</taxon>
        <taxon>Anaeromyxobacteraceae</taxon>
        <taxon>Anaeromyxobacter</taxon>
    </lineage>
</organism>
<gene>
    <name evidence="9" type="ordered locus">Adeh_3998</name>
</gene>
<dbReference type="eggNOG" id="COG0600">
    <property type="taxonomic scope" value="Bacteria"/>
</dbReference>
<reference evidence="9" key="1">
    <citation type="submission" date="2006-01" db="EMBL/GenBank/DDBJ databases">
        <title>Complete sequence of Anaeromyxobacter dehalogenans 2CP-C.</title>
        <authorList>
            <consortium name="US DOE Joint Genome Institute"/>
            <person name="Copeland A."/>
            <person name="Lucas S."/>
            <person name="Lapidus A."/>
            <person name="Barry K."/>
            <person name="Detter J.C."/>
            <person name="Glavina T."/>
            <person name="Hammon N."/>
            <person name="Israni S."/>
            <person name="Pitluck S."/>
            <person name="Brettin T."/>
            <person name="Bruce D."/>
            <person name="Han C."/>
            <person name="Tapia R."/>
            <person name="Gilna P."/>
            <person name="Kiss H."/>
            <person name="Schmutz J."/>
            <person name="Larimer F."/>
            <person name="Land M."/>
            <person name="Kyrpides N."/>
            <person name="Anderson I."/>
            <person name="Sanford R.A."/>
            <person name="Ritalahti K.M."/>
            <person name="Thomas H.S."/>
            <person name="Kirby J.R."/>
            <person name="Zhulin I.B."/>
            <person name="Loeffler F.E."/>
            <person name="Richardson P."/>
        </authorList>
    </citation>
    <scope>NUCLEOTIDE SEQUENCE</scope>
    <source>
        <strain evidence="9">2CP-C</strain>
    </source>
</reference>
<dbReference type="PANTHER" id="PTHR30151:SF0">
    <property type="entry name" value="ABC TRANSPORTER PERMEASE PROTEIN MJ0413-RELATED"/>
    <property type="match status" value="1"/>
</dbReference>
<evidence type="ECO:0000256" key="5">
    <source>
        <dbReference type="ARBA" id="ARBA00022989"/>
    </source>
</evidence>
<dbReference type="CDD" id="cd06261">
    <property type="entry name" value="TM_PBP2"/>
    <property type="match status" value="1"/>
</dbReference>
<keyword evidence="5 7" id="KW-1133">Transmembrane helix</keyword>
<keyword evidence="6 7" id="KW-0472">Membrane</keyword>
<dbReference type="EMBL" id="CP000251">
    <property type="protein sequence ID" value="ABC83762.1"/>
    <property type="molecule type" value="Genomic_DNA"/>
</dbReference>
<dbReference type="SUPFAM" id="SSF161098">
    <property type="entry name" value="MetI-like"/>
    <property type="match status" value="1"/>
</dbReference>
<keyword evidence="3" id="KW-1003">Cell membrane</keyword>
<dbReference type="AlphaFoldDB" id="Q2IGQ3"/>
<evidence type="ECO:0000256" key="1">
    <source>
        <dbReference type="ARBA" id="ARBA00004651"/>
    </source>
</evidence>
<name>Q2IGQ3_ANADE</name>
<feature type="transmembrane region" description="Helical" evidence="7">
    <location>
        <begin position="217"/>
        <end position="239"/>
    </location>
</feature>
<feature type="transmembrane region" description="Helical" evidence="7">
    <location>
        <begin position="119"/>
        <end position="140"/>
    </location>
</feature>
<feature type="domain" description="ABC transmembrane type-1" evidence="8">
    <location>
        <begin position="55"/>
        <end position="236"/>
    </location>
</feature>
<dbReference type="InterPro" id="IPR035906">
    <property type="entry name" value="MetI-like_sf"/>
</dbReference>
<keyword evidence="4 7" id="KW-0812">Transmembrane</keyword>
<evidence type="ECO:0000256" key="3">
    <source>
        <dbReference type="ARBA" id="ARBA00022475"/>
    </source>
</evidence>
<evidence type="ECO:0000259" key="8">
    <source>
        <dbReference type="PROSITE" id="PS50928"/>
    </source>
</evidence>
<evidence type="ECO:0000256" key="4">
    <source>
        <dbReference type="ARBA" id="ARBA00022692"/>
    </source>
</evidence>
<evidence type="ECO:0000256" key="7">
    <source>
        <dbReference type="RuleBase" id="RU363032"/>
    </source>
</evidence>
<evidence type="ECO:0000313" key="10">
    <source>
        <dbReference type="Proteomes" id="UP000001935"/>
    </source>
</evidence>
<dbReference type="STRING" id="290397.Adeh_3998"/>
<comment type="similarity">
    <text evidence="7">Belongs to the binding-protein-dependent transport system permease family.</text>
</comment>
<evidence type="ECO:0000313" key="9">
    <source>
        <dbReference type="EMBL" id="ABC83762.1"/>
    </source>
</evidence>
<dbReference type="PANTHER" id="PTHR30151">
    <property type="entry name" value="ALKANE SULFONATE ABC TRANSPORTER-RELATED, MEMBRANE SUBUNIT"/>
    <property type="match status" value="1"/>
</dbReference>
<dbReference type="HOGENOM" id="CLU_046113_1_4_7"/>
<dbReference type="RefSeq" id="WP_011423044.1">
    <property type="nucleotide sequence ID" value="NC_007760.1"/>
</dbReference>
<evidence type="ECO:0000256" key="2">
    <source>
        <dbReference type="ARBA" id="ARBA00022448"/>
    </source>
</evidence>
<dbReference type="GO" id="GO:0005886">
    <property type="term" value="C:plasma membrane"/>
    <property type="evidence" value="ECO:0007669"/>
    <property type="project" value="UniProtKB-SubCell"/>
</dbReference>
<proteinExistence type="inferred from homology"/>
<dbReference type="InterPro" id="IPR000515">
    <property type="entry name" value="MetI-like"/>
</dbReference>
<dbReference type="Gene3D" id="1.10.3720.10">
    <property type="entry name" value="MetI-like"/>
    <property type="match status" value="1"/>
</dbReference>
<dbReference type="Proteomes" id="UP000001935">
    <property type="component" value="Chromosome"/>
</dbReference>
<dbReference type="Pfam" id="PF00528">
    <property type="entry name" value="BPD_transp_1"/>
    <property type="match status" value="1"/>
</dbReference>
<keyword evidence="2 7" id="KW-0813">Transport</keyword>